<accession>A0A6B0S9K6</accession>
<keyword evidence="2" id="KW-0677">Repeat</keyword>
<dbReference type="AlphaFoldDB" id="A0A6B0S9K6"/>
<dbReference type="PANTHER" id="PTHR14224:SF24">
    <property type="entry name" value="MELANOMA ANTIGEN PREFERENTIALLY EXPRESSED IN TUMORS"/>
    <property type="match status" value="1"/>
</dbReference>
<sequence>MVAFARTNIQALNSMMRVLPFPSLPLGTLMDDHQPHLETFQAALDGLDVHLLKRWWKLQVLDLHQNSHQNFWTTWSGITARVCSLLEPEPAQPMQKRQRAEAQAGLKPTQAPVQVLVDLCLKEDILDQALCYLLKKAKQKRSLLHLCCQKLKIITMPMQSISGILKVVQLDSVQDLEVNCTWKLATLSRFVPHLGWMGNLCWLLLWHIHLLPHTDPDKEEYCVSQLTA</sequence>
<organism evidence="3 4">
    <name type="scientific">Bos mutus</name>
    <name type="common">wild yak</name>
    <dbReference type="NCBI Taxonomy" id="72004"/>
    <lineage>
        <taxon>Eukaryota</taxon>
        <taxon>Metazoa</taxon>
        <taxon>Chordata</taxon>
        <taxon>Craniata</taxon>
        <taxon>Vertebrata</taxon>
        <taxon>Euteleostomi</taxon>
        <taxon>Mammalia</taxon>
        <taxon>Eutheria</taxon>
        <taxon>Laurasiatheria</taxon>
        <taxon>Artiodactyla</taxon>
        <taxon>Ruminantia</taxon>
        <taxon>Pecora</taxon>
        <taxon>Bovidae</taxon>
        <taxon>Bovinae</taxon>
        <taxon>Bos</taxon>
    </lineage>
</organism>
<dbReference type="InterPro" id="IPR050694">
    <property type="entry name" value="LRRC14/PRAME"/>
</dbReference>
<reference evidence="3" key="1">
    <citation type="submission" date="2019-10" db="EMBL/GenBank/DDBJ databases">
        <title>The sequence and de novo assembly of the wild yak genome.</title>
        <authorList>
            <person name="Liu Y."/>
        </authorList>
    </citation>
    <scope>NUCLEOTIDE SEQUENCE [LARGE SCALE GENOMIC DNA]</scope>
    <source>
        <strain evidence="3">WY2019</strain>
    </source>
</reference>
<comment type="caution">
    <text evidence="3">The sequence shown here is derived from an EMBL/GenBank/DDBJ whole genome shotgun (WGS) entry which is preliminary data.</text>
</comment>
<dbReference type="PANTHER" id="PTHR14224">
    <property type="entry name" value="SIMILAR TO PREFERENTIALLY EXPRESSED ANTIGEN IN MELANOMA-LIKE 3"/>
    <property type="match status" value="1"/>
</dbReference>
<dbReference type="GO" id="GO:0005737">
    <property type="term" value="C:cytoplasm"/>
    <property type="evidence" value="ECO:0007669"/>
    <property type="project" value="TreeGrafter"/>
</dbReference>
<gene>
    <name evidence="3" type="ORF">E5288_WYG005079</name>
</gene>
<keyword evidence="1" id="KW-0433">Leucine-rich repeat</keyword>
<name>A0A6B0S9K6_9CETA</name>
<protein>
    <submittedName>
        <fullName evidence="3">Uncharacterized protein</fullName>
    </submittedName>
</protein>
<keyword evidence="4" id="KW-1185">Reference proteome</keyword>
<evidence type="ECO:0000313" key="3">
    <source>
        <dbReference type="EMBL" id="MXQ99032.1"/>
    </source>
</evidence>
<proteinExistence type="predicted"/>
<dbReference type="EMBL" id="VBQZ03000329">
    <property type="protein sequence ID" value="MXQ99032.1"/>
    <property type="molecule type" value="Genomic_DNA"/>
</dbReference>
<dbReference type="Proteomes" id="UP000322234">
    <property type="component" value="Unassembled WGS sequence"/>
</dbReference>
<evidence type="ECO:0000313" key="4">
    <source>
        <dbReference type="Proteomes" id="UP000322234"/>
    </source>
</evidence>
<evidence type="ECO:0000256" key="1">
    <source>
        <dbReference type="ARBA" id="ARBA00022614"/>
    </source>
</evidence>
<evidence type="ECO:0000256" key="2">
    <source>
        <dbReference type="ARBA" id="ARBA00022737"/>
    </source>
</evidence>